<accession>A0A1Q9BQB1</accession>
<dbReference type="AlphaFoldDB" id="A0A1Q9BQB1"/>
<protein>
    <submittedName>
        <fullName evidence="2">Uncharacterized protein</fullName>
    </submittedName>
</protein>
<evidence type="ECO:0000313" key="3">
    <source>
        <dbReference type="Proteomes" id="UP000186817"/>
    </source>
</evidence>
<feature type="non-terminal residue" evidence="2">
    <location>
        <position position="244"/>
    </location>
</feature>
<proteinExistence type="predicted"/>
<feature type="region of interest" description="Disordered" evidence="1">
    <location>
        <begin position="1"/>
        <end position="30"/>
    </location>
</feature>
<reference evidence="2 3" key="1">
    <citation type="submission" date="2016-02" db="EMBL/GenBank/DDBJ databases">
        <title>Genome analysis of coral dinoflagellate symbionts highlights evolutionary adaptations to a symbiotic lifestyle.</title>
        <authorList>
            <person name="Aranda M."/>
            <person name="Li Y."/>
            <person name="Liew Y.J."/>
            <person name="Baumgarten S."/>
            <person name="Simakov O."/>
            <person name="Wilson M."/>
            <person name="Piel J."/>
            <person name="Ashoor H."/>
            <person name="Bougouffa S."/>
            <person name="Bajic V.B."/>
            <person name="Ryu T."/>
            <person name="Ravasi T."/>
            <person name="Bayer T."/>
            <person name="Micklem G."/>
            <person name="Kim H."/>
            <person name="Bhak J."/>
            <person name="Lajeunesse T.C."/>
            <person name="Voolstra C.R."/>
        </authorList>
    </citation>
    <scope>NUCLEOTIDE SEQUENCE [LARGE SCALE GENOMIC DNA]</scope>
    <source>
        <strain evidence="2 3">CCMP2467</strain>
    </source>
</reference>
<dbReference type="Proteomes" id="UP000186817">
    <property type="component" value="Unassembled WGS sequence"/>
</dbReference>
<name>A0A1Q9BQB1_SYMMI</name>
<keyword evidence="3" id="KW-1185">Reference proteome</keyword>
<evidence type="ECO:0000256" key="1">
    <source>
        <dbReference type="SAM" id="MobiDB-lite"/>
    </source>
</evidence>
<gene>
    <name evidence="2" type="ORF">AK812_SmicGene48115</name>
</gene>
<dbReference type="EMBL" id="LSRX01007100">
    <property type="protein sequence ID" value="OLP72645.1"/>
    <property type="molecule type" value="Genomic_DNA"/>
</dbReference>
<evidence type="ECO:0000313" key="2">
    <source>
        <dbReference type="EMBL" id="OLP72645.1"/>
    </source>
</evidence>
<sequence>MAPKKAKKTTGPSKAESALRKAAQTTLEQGQQQTLDELMGWLQANPAQASSILASIKAKAFDMGGEQEPSDRLPPYMNKLKALPKGKLIEYISGLVPHMSRWLGNLDRKTRKDDLASILAFLIHMKPESALTTKRESKLKLDFQERWAKNGKRAASWEAEGGVEAFWKQNSYWSLEIKEDGSGFLCYRADGEADKEKNRVSLPTDMISKETVLEGGHLFDGAVIKKGNMMRAVSHLLSELGVAS</sequence>
<comment type="caution">
    <text evidence="2">The sequence shown here is derived from an EMBL/GenBank/DDBJ whole genome shotgun (WGS) entry which is preliminary data.</text>
</comment>
<dbReference type="OrthoDB" id="439116at2759"/>
<organism evidence="2 3">
    <name type="scientific">Symbiodinium microadriaticum</name>
    <name type="common">Dinoflagellate</name>
    <name type="synonym">Zooxanthella microadriatica</name>
    <dbReference type="NCBI Taxonomy" id="2951"/>
    <lineage>
        <taxon>Eukaryota</taxon>
        <taxon>Sar</taxon>
        <taxon>Alveolata</taxon>
        <taxon>Dinophyceae</taxon>
        <taxon>Suessiales</taxon>
        <taxon>Symbiodiniaceae</taxon>
        <taxon>Symbiodinium</taxon>
    </lineage>
</organism>